<sequence>MKIQHLLVTYLLALTLLLPCIESLKPFQYSAMIDRSSFPAGFLFGAGSSAYQHEGAAHLDGRKPSIWDTFVVENPEKISDHSTGDVADEFYYLYKEDVAAMKEIGLDTFRFSISWPRVLPKGKISGGVNWKGVDFYNSLINELLLNGIEPFVTLFHWDLPQALEDEYGGFLSPEIVNDFRDYADFCFQEFGNRVKYWITLNEPNIFSKIGYATGIYAPGRCSNYIGICTEGNSATEPYLVTHHLILSHATAATLYRHKYQASQNGIIGVTVDTIWEVPKYQTTSDRKAALRALDFYIGWILHPMTFGDYPMTMRYLVGNRLPNFTDEQSISVKGSLNFVGVNYYTARYVEDFSHDSSSLLSYTTDSHVKYTTEKNGIPIGELAGGSWLYIYPRGIREISLYIKKKYNLPIYITENDPNNISLIPVDEALSGNKRIMFHQLHLSYLLQAIK</sequence>
<proteinExistence type="predicted"/>
<reference evidence="2" key="1">
    <citation type="journal article" date="2023" name="G3 (Bethesda)">
        <title>Genome assembly and association tests identify interacting loci associated with vigor, precocity, and sex in interspecific pistachio rootstocks.</title>
        <authorList>
            <person name="Palmer W."/>
            <person name="Jacygrad E."/>
            <person name="Sagayaradj S."/>
            <person name="Cavanaugh K."/>
            <person name="Han R."/>
            <person name="Bertier L."/>
            <person name="Beede B."/>
            <person name="Kafkas S."/>
            <person name="Golino D."/>
            <person name="Preece J."/>
            <person name="Michelmore R."/>
        </authorList>
    </citation>
    <scope>NUCLEOTIDE SEQUENCE [LARGE SCALE GENOMIC DNA]</scope>
</reference>
<name>A0ACC0YIN7_9ROSI</name>
<protein>
    <submittedName>
        <fullName evidence="1">Uncharacterized protein</fullName>
    </submittedName>
</protein>
<evidence type="ECO:0000313" key="1">
    <source>
        <dbReference type="EMBL" id="KAJ0038174.1"/>
    </source>
</evidence>
<evidence type="ECO:0000313" key="2">
    <source>
        <dbReference type="Proteomes" id="UP001163603"/>
    </source>
</evidence>
<dbReference type="EMBL" id="CM047741">
    <property type="protein sequence ID" value="KAJ0038174.1"/>
    <property type="molecule type" value="Genomic_DNA"/>
</dbReference>
<dbReference type="Proteomes" id="UP001163603">
    <property type="component" value="Chromosome 6"/>
</dbReference>
<organism evidence="1 2">
    <name type="scientific">Pistacia integerrima</name>
    <dbReference type="NCBI Taxonomy" id="434235"/>
    <lineage>
        <taxon>Eukaryota</taxon>
        <taxon>Viridiplantae</taxon>
        <taxon>Streptophyta</taxon>
        <taxon>Embryophyta</taxon>
        <taxon>Tracheophyta</taxon>
        <taxon>Spermatophyta</taxon>
        <taxon>Magnoliopsida</taxon>
        <taxon>eudicotyledons</taxon>
        <taxon>Gunneridae</taxon>
        <taxon>Pentapetalae</taxon>
        <taxon>rosids</taxon>
        <taxon>malvids</taxon>
        <taxon>Sapindales</taxon>
        <taxon>Anacardiaceae</taxon>
        <taxon>Pistacia</taxon>
    </lineage>
</organism>
<gene>
    <name evidence="1" type="ORF">Pint_24086</name>
</gene>
<accession>A0ACC0YIN7</accession>
<keyword evidence="2" id="KW-1185">Reference proteome</keyword>
<comment type="caution">
    <text evidence="1">The sequence shown here is derived from an EMBL/GenBank/DDBJ whole genome shotgun (WGS) entry which is preliminary data.</text>
</comment>